<sequence length="136" mass="15278">MGPMEESAHFSEPAPFAKPAVPAPLTATINNFETEEKIGLGERFRLWNANRKNKNSYLGHKRVGKSSPFQINNYYDELNGISVADADDGFLNVTGPSKSRPRGQSFDEFNVEGRWNTVGNFVRTEGLDDSYEESDW</sequence>
<keyword evidence="2" id="KW-0614">Plasmid</keyword>
<dbReference type="EMBL" id="AP025316">
    <property type="protein sequence ID" value="BDD11893.1"/>
    <property type="molecule type" value="Genomic_DNA"/>
</dbReference>
<feature type="region of interest" description="Disordered" evidence="1">
    <location>
        <begin position="1"/>
        <end position="21"/>
    </location>
</feature>
<protein>
    <submittedName>
        <fullName evidence="2">Uncharacterized protein</fullName>
    </submittedName>
</protein>
<evidence type="ECO:0000313" key="3">
    <source>
        <dbReference type="Proteomes" id="UP001348817"/>
    </source>
</evidence>
<geneLocation type="plasmid" evidence="2 3">
    <name>pFA2</name>
</geneLocation>
<keyword evidence="3" id="KW-1185">Reference proteome</keyword>
<evidence type="ECO:0000313" key="2">
    <source>
        <dbReference type="EMBL" id="BDD11893.1"/>
    </source>
</evidence>
<evidence type="ECO:0000256" key="1">
    <source>
        <dbReference type="SAM" id="MobiDB-lite"/>
    </source>
</evidence>
<dbReference type="Proteomes" id="UP001348817">
    <property type="component" value="Plasmid pFA2"/>
</dbReference>
<accession>A0AAU9CNL9</accession>
<name>A0AAU9CNL9_9BACT</name>
<gene>
    <name evidence="2" type="ORF">FUAX_43250</name>
</gene>
<proteinExistence type="predicted"/>
<organism evidence="2 3">
    <name type="scientific">Fulvitalea axinellae</name>
    <dbReference type="NCBI Taxonomy" id="1182444"/>
    <lineage>
        <taxon>Bacteria</taxon>
        <taxon>Pseudomonadati</taxon>
        <taxon>Bacteroidota</taxon>
        <taxon>Cytophagia</taxon>
        <taxon>Cytophagales</taxon>
        <taxon>Persicobacteraceae</taxon>
        <taxon>Fulvitalea</taxon>
    </lineage>
</organism>
<dbReference type="KEGG" id="fax:FUAX_43250"/>
<reference evidence="2 3" key="1">
    <citation type="submission" date="2021-12" db="EMBL/GenBank/DDBJ databases">
        <title>Genome sequencing of bacteria with rrn-lacking chromosome and rrn-plasmid.</title>
        <authorList>
            <person name="Anda M."/>
            <person name="Iwasaki W."/>
        </authorList>
    </citation>
    <scope>NUCLEOTIDE SEQUENCE [LARGE SCALE GENOMIC DNA]</scope>
    <source>
        <strain evidence="2 3">DSM 100852</strain>
        <plasmid evidence="2 3">pFA2</plasmid>
    </source>
</reference>
<dbReference type="AlphaFoldDB" id="A0AAU9CNL9"/>